<dbReference type="OrthoDB" id="9146593at2"/>
<dbReference type="InterPro" id="IPR011447">
    <property type="entry name" value="DUF1552"/>
</dbReference>
<feature type="chain" id="PRO_5005467448" evidence="1">
    <location>
        <begin position="35"/>
        <end position="482"/>
    </location>
</feature>
<proteinExistence type="predicted"/>
<dbReference type="RefSeq" id="WP_146654512.1">
    <property type="nucleotide sequence ID" value="NZ_CP012333.1"/>
</dbReference>
<dbReference type="InterPro" id="IPR006311">
    <property type="entry name" value="TAT_signal"/>
</dbReference>
<accession>A0A0K1QDS6</accession>
<organism evidence="2 3">
    <name type="scientific">Labilithrix luteola</name>
    <dbReference type="NCBI Taxonomy" id="1391654"/>
    <lineage>
        <taxon>Bacteria</taxon>
        <taxon>Pseudomonadati</taxon>
        <taxon>Myxococcota</taxon>
        <taxon>Polyangia</taxon>
        <taxon>Polyangiales</taxon>
        <taxon>Labilitrichaceae</taxon>
        <taxon>Labilithrix</taxon>
    </lineage>
</organism>
<keyword evidence="1" id="KW-0732">Signal</keyword>
<evidence type="ECO:0000313" key="3">
    <source>
        <dbReference type="Proteomes" id="UP000064967"/>
    </source>
</evidence>
<name>A0A0K1QDS6_9BACT</name>
<evidence type="ECO:0000256" key="1">
    <source>
        <dbReference type="SAM" id="SignalP"/>
    </source>
</evidence>
<dbReference type="Proteomes" id="UP000064967">
    <property type="component" value="Chromosome"/>
</dbReference>
<dbReference type="STRING" id="1391654.AKJ09_10465"/>
<dbReference type="KEGG" id="llu:AKJ09_10465"/>
<dbReference type="EMBL" id="CP012333">
    <property type="protein sequence ID" value="AKV03802.1"/>
    <property type="molecule type" value="Genomic_DNA"/>
</dbReference>
<protein>
    <submittedName>
        <fullName evidence="2">Tat (Twin-arginine translocation) pathway signal sequence domain protein</fullName>
    </submittedName>
</protein>
<feature type="signal peptide" evidence="1">
    <location>
        <begin position="1"/>
        <end position="34"/>
    </location>
</feature>
<evidence type="ECO:0000313" key="2">
    <source>
        <dbReference type="EMBL" id="AKV03802.1"/>
    </source>
</evidence>
<gene>
    <name evidence="2" type="ORF">AKJ09_10465</name>
</gene>
<dbReference type="Pfam" id="PF07586">
    <property type="entry name" value="HXXSHH"/>
    <property type="match status" value="1"/>
</dbReference>
<sequence length="482" mass="51219">MKIHGLSRRLLLQLAAAGATSAMLPSLFAKKARAADPTFPTRIVFVYNMGTVREFYNPIATVGNPAPTETSFELGPIHDALRPFKNDLVLTRGISMASQGADPTDADNAHIRGGTHALTAASRLTSSLAGGPSIDQTIAKAINAPAPVTRYPSWDLDFTNAPDGEGGASYIAAGQVNDRLYDAKGVLGKFPTDLGQQSDAEKAAIAARIARQQASLDLALGEYGNIKARLSKADKLKLEQHAQTIRDLRAQMQLGVSAACQPPNAALQADVTTFDHSPVSNASQTERGAWVKLGWDVQARLAVAALACDLTRVQVLHLPGYGSIDHVFGYQAADYGNGLSHTDTHDLAHKCSGKDQYGGYGALWSVPAAQELIKQLDIAQANMFADLLSYLKAVPRGDGGTLLDSTVVVYCGQIANGYHETDDLPWILAGSANGYFRTGRFLQYAKGTAHNDLYVSLANAMGVNITSFGNPAVCKGPLSNLR</sequence>
<dbReference type="PROSITE" id="PS51318">
    <property type="entry name" value="TAT"/>
    <property type="match status" value="1"/>
</dbReference>
<dbReference type="AlphaFoldDB" id="A0A0K1QDS6"/>
<reference evidence="2 3" key="1">
    <citation type="submission" date="2015-08" db="EMBL/GenBank/DDBJ databases">
        <authorList>
            <person name="Babu N.S."/>
            <person name="Beckwith C.J."/>
            <person name="Beseler K.G."/>
            <person name="Brison A."/>
            <person name="Carone J.V."/>
            <person name="Caskin T.P."/>
            <person name="Diamond M."/>
            <person name="Durham M.E."/>
            <person name="Foxe J.M."/>
            <person name="Go M."/>
            <person name="Henderson B.A."/>
            <person name="Jones I.B."/>
            <person name="McGettigan J.A."/>
            <person name="Micheletti S.J."/>
            <person name="Nasrallah M.E."/>
            <person name="Ortiz D."/>
            <person name="Piller C.R."/>
            <person name="Privatt S.R."/>
            <person name="Schneider S.L."/>
            <person name="Sharp S."/>
            <person name="Smith T.C."/>
            <person name="Stanton J.D."/>
            <person name="Ullery H.E."/>
            <person name="Wilson R.J."/>
            <person name="Serrano M.G."/>
            <person name="Buck G."/>
            <person name="Lee V."/>
            <person name="Wang Y."/>
            <person name="Carvalho R."/>
            <person name="Voegtly L."/>
            <person name="Shi R."/>
            <person name="Duckworth R."/>
            <person name="Johnson A."/>
            <person name="Loviza R."/>
            <person name="Walstead R."/>
            <person name="Shah Z."/>
            <person name="Kiflezghi M."/>
            <person name="Wade K."/>
            <person name="Ball S.L."/>
            <person name="Bradley K.W."/>
            <person name="Asai D.J."/>
            <person name="Bowman C.A."/>
            <person name="Russell D.A."/>
            <person name="Pope W.H."/>
            <person name="Jacobs-Sera D."/>
            <person name="Hendrix R.W."/>
            <person name="Hatfull G.F."/>
        </authorList>
    </citation>
    <scope>NUCLEOTIDE SEQUENCE [LARGE SCALE GENOMIC DNA]</scope>
    <source>
        <strain evidence="2 3">DSM 27648</strain>
    </source>
</reference>
<keyword evidence="3" id="KW-1185">Reference proteome</keyword>